<evidence type="ECO:0000313" key="3">
    <source>
        <dbReference type="Proteomes" id="UP000541969"/>
    </source>
</evidence>
<dbReference type="PANTHER" id="PTHR45036:SF1">
    <property type="entry name" value="METHYLTRANSFERASE LIKE 7A"/>
    <property type="match status" value="1"/>
</dbReference>
<evidence type="ECO:0000259" key="1">
    <source>
        <dbReference type="Pfam" id="PF13649"/>
    </source>
</evidence>
<sequence length="245" mass="26881">MACQSPRPADDEPLNAAFDDRPEDYDALRATGHMARRRLDHFAGVVAACAGDVLEIGCGTGTLLRALAAAHPDRRFVGIDPLPGYTDYARRLAGHEGLTNVAFATGTGEELDRLVPPRSFGLVISVDALHHVTDVDRVVAGARRATADGARWCLMEPNRWHPYVWLYHALTPGERTFPVRDFLRRSRRGGWTPAGRRTMFALPSGVPRLPAALGRAERWLERIPPLAGAVVLDLRRGPVSAARDR</sequence>
<dbReference type="Gene3D" id="3.40.50.150">
    <property type="entry name" value="Vaccinia Virus protein VP39"/>
    <property type="match status" value="1"/>
</dbReference>
<dbReference type="Pfam" id="PF13649">
    <property type="entry name" value="Methyltransf_25"/>
    <property type="match status" value="1"/>
</dbReference>
<feature type="domain" description="Methyltransferase" evidence="1">
    <location>
        <begin position="53"/>
        <end position="148"/>
    </location>
</feature>
<dbReference type="InterPro" id="IPR029063">
    <property type="entry name" value="SAM-dependent_MTases_sf"/>
</dbReference>
<dbReference type="RefSeq" id="WP_179715352.1">
    <property type="nucleotide sequence ID" value="NZ_JACBZT010000001.1"/>
</dbReference>
<dbReference type="GO" id="GO:0032259">
    <property type="term" value="P:methylation"/>
    <property type="evidence" value="ECO:0007669"/>
    <property type="project" value="UniProtKB-KW"/>
</dbReference>
<organism evidence="2 3">
    <name type="scientific">Petropleomorpha daqingensis</name>
    <dbReference type="NCBI Taxonomy" id="2026353"/>
    <lineage>
        <taxon>Bacteria</taxon>
        <taxon>Bacillati</taxon>
        <taxon>Actinomycetota</taxon>
        <taxon>Actinomycetes</taxon>
        <taxon>Geodermatophilales</taxon>
        <taxon>Geodermatophilaceae</taxon>
        <taxon>Petropleomorpha</taxon>
    </lineage>
</organism>
<comment type="caution">
    <text evidence="2">The sequence shown here is derived from an EMBL/GenBank/DDBJ whole genome shotgun (WGS) entry which is preliminary data.</text>
</comment>
<dbReference type="CDD" id="cd02440">
    <property type="entry name" value="AdoMet_MTases"/>
    <property type="match status" value="1"/>
</dbReference>
<evidence type="ECO:0000313" key="2">
    <source>
        <dbReference type="EMBL" id="NYJ04660.1"/>
    </source>
</evidence>
<gene>
    <name evidence="2" type="ORF">GGQ55_000938</name>
</gene>
<keyword evidence="2" id="KW-0489">Methyltransferase</keyword>
<dbReference type="PANTHER" id="PTHR45036">
    <property type="entry name" value="METHYLTRANSFERASE LIKE 7B"/>
    <property type="match status" value="1"/>
</dbReference>
<name>A0A853C9M9_9ACTN</name>
<dbReference type="InterPro" id="IPR041698">
    <property type="entry name" value="Methyltransf_25"/>
</dbReference>
<reference evidence="2 3" key="1">
    <citation type="submission" date="2020-07" db="EMBL/GenBank/DDBJ databases">
        <title>Sequencing the genomes of 1000 actinobacteria strains.</title>
        <authorList>
            <person name="Klenk H.-P."/>
        </authorList>
    </citation>
    <scope>NUCLEOTIDE SEQUENCE [LARGE SCALE GENOMIC DNA]</scope>
    <source>
        <strain evidence="2 3">DSM 104001</strain>
    </source>
</reference>
<dbReference type="SUPFAM" id="SSF53335">
    <property type="entry name" value="S-adenosyl-L-methionine-dependent methyltransferases"/>
    <property type="match status" value="1"/>
</dbReference>
<keyword evidence="3" id="KW-1185">Reference proteome</keyword>
<dbReference type="InterPro" id="IPR052356">
    <property type="entry name" value="Thiol_S-MT"/>
</dbReference>
<proteinExistence type="predicted"/>
<dbReference type="Proteomes" id="UP000541969">
    <property type="component" value="Unassembled WGS sequence"/>
</dbReference>
<dbReference type="EMBL" id="JACBZT010000001">
    <property type="protein sequence ID" value="NYJ04660.1"/>
    <property type="molecule type" value="Genomic_DNA"/>
</dbReference>
<dbReference type="GO" id="GO:0008168">
    <property type="term" value="F:methyltransferase activity"/>
    <property type="evidence" value="ECO:0007669"/>
    <property type="project" value="UniProtKB-KW"/>
</dbReference>
<accession>A0A853C9M9</accession>
<dbReference type="AlphaFoldDB" id="A0A853C9M9"/>
<keyword evidence="2" id="KW-0808">Transferase</keyword>
<protein>
    <submittedName>
        <fullName evidence="2">SAM-dependent methyltransferase</fullName>
    </submittedName>
</protein>